<dbReference type="Proteomes" id="UP001178507">
    <property type="component" value="Unassembled WGS sequence"/>
</dbReference>
<feature type="transmembrane region" description="Helical" evidence="1">
    <location>
        <begin position="866"/>
        <end position="886"/>
    </location>
</feature>
<feature type="transmembrane region" description="Helical" evidence="1">
    <location>
        <begin position="755"/>
        <end position="783"/>
    </location>
</feature>
<feature type="transmembrane region" description="Helical" evidence="1">
    <location>
        <begin position="1009"/>
        <end position="1031"/>
    </location>
</feature>
<dbReference type="InterPro" id="IPR015943">
    <property type="entry name" value="WD40/YVTN_repeat-like_dom_sf"/>
</dbReference>
<feature type="transmembrane region" description="Helical" evidence="1">
    <location>
        <begin position="795"/>
        <end position="815"/>
    </location>
</feature>
<evidence type="ECO:0000256" key="2">
    <source>
        <dbReference type="SAM" id="SignalP"/>
    </source>
</evidence>
<name>A0AA36IEG7_9DINO</name>
<keyword evidence="1" id="KW-1133">Transmembrane helix</keyword>
<feature type="transmembrane region" description="Helical" evidence="1">
    <location>
        <begin position="1168"/>
        <end position="1193"/>
    </location>
</feature>
<dbReference type="EMBL" id="CAUJNA010001213">
    <property type="protein sequence ID" value="CAJ1385241.1"/>
    <property type="molecule type" value="Genomic_DNA"/>
</dbReference>
<feature type="transmembrane region" description="Helical" evidence="1">
    <location>
        <begin position="1205"/>
        <end position="1225"/>
    </location>
</feature>
<evidence type="ECO:0000313" key="4">
    <source>
        <dbReference type="Proteomes" id="UP001178507"/>
    </source>
</evidence>
<organism evidence="3 4">
    <name type="scientific">Effrenium voratum</name>
    <dbReference type="NCBI Taxonomy" id="2562239"/>
    <lineage>
        <taxon>Eukaryota</taxon>
        <taxon>Sar</taxon>
        <taxon>Alveolata</taxon>
        <taxon>Dinophyceae</taxon>
        <taxon>Suessiales</taxon>
        <taxon>Symbiodiniaceae</taxon>
        <taxon>Effrenium</taxon>
    </lineage>
</organism>
<dbReference type="InterPro" id="IPR011044">
    <property type="entry name" value="Quino_amine_DH_bsu"/>
</dbReference>
<evidence type="ECO:0000256" key="1">
    <source>
        <dbReference type="SAM" id="Phobius"/>
    </source>
</evidence>
<dbReference type="Gene3D" id="2.130.10.10">
    <property type="entry name" value="YVTN repeat-like/Quinoprotein amine dehydrogenase"/>
    <property type="match status" value="1"/>
</dbReference>
<feature type="transmembrane region" description="Helical" evidence="1">
    <location>
        <begin position="702"/>
        <end position="722"/>
    </location>
</feature>
<proteinExistence type="predicted"/>
<keyword evidence="4" id="KW-1185">Reference proteome</keyword>
<keyword evidence="1" id="KW-0472">Membrane</keyword>
<feature type="transmembrane region" description="Helical" evidence="1">
    <location>
        <begin position="1332"/>
        <end position="1355"/>
    </location>
</feature>
<dbReference type="SUPFAM" id="SSF50969">
    <property type="entry name" value="YVTN repeat-like/Quinoprotein amine dehydrogenase"/>
    <property type="match status" value="1"/>
</dbReference>
<gene>
    <name evidence="3" type="ORF">EVOR1521_LOCUS11884</name>
</gene>
<feature type="transmembrane region" description="Helical" evidence="1">
    <location>
        <begin position="907"/>
        <end position="930"/>
    </location>
</feature>
<feature type="signal peptide" evidence="2">
    <location>
        <begin position="1"/>
        <end position="17"/>
    </location>
</feature>
<accession>A0AA36IEG7</accession>
<keyword evidence="2" id="KW-0732">Signal</keyword>
<feature type="chain" id="PRO_5041420454" evidence="2">
    <location>
        <begin position="18"/>
        <end position="1382"/>
    </location>
</feature>
<evidence type="ECO:0000313" key="3">
    <source>
        <dbReference type="EMBL" id="CAJ1385241.1"/>
    </source>
</evidence>
<keyword evidence="1" id="KW-0812">Transmembrane</keyword>
<feature type="transmembrane region" description="Helical" evidence="1">
    <location>
        <begin position="1137"/>
        <end position="1156"/>
    </location>
</feature>
<comment type="caution">
    <text evidence="3">The sequence shown here is derived from an EMBL/GenBank/DDBJ whole genome shotgun (WGS) entry which is preliminary data.</text>
</comment>
<reference evidence="3" key="1">
    <citation type="submission" date="2023-08" db="EMBL/GenBank/DDBJ databases">
        <authorList>
            <person name="Chen Y."/>
            <person name="Shah S."/>
            <person name="Dougan E. K."/>
            <person name="Thang M."/>
            <person name="Chan C."/>
        </authorList>
    </citation>
    <scope>NUCLEOTIDE SEQUENCE</scope>
</reference>
<sequence>MAHIFGALWICSLGVMAGPLALFSAPGRAWPRVPCRTFVGNLPAKMSSAGMMVSTGNELEFWNDTTCHHNGPVARLGNTAARHERILVVAFLHGGIFAEVVKPWDGAADPTSQLRLYDAHRLGSMDKPLSVVHLAGEVTGVHRLATGELVLCGSSTWGQEAPSGRVWVLRDAFDADGERLIFRLPMPVQKLTLTHNLVLGVVGEAGDCQVVFFNASNMASGPFATLQFLDRILDLAVADGWLVLLGQTYLNFFPLATAMKGGIQHSEMQCGVMEDGFPTALVAIPSGFLVGYTVNVISVFKLVHIGCERKNLKTTHPTYFLVALGDAIASSSGLHSVEIWPLQSIVDDTMEKARAFPVDSMGMSLVPLPGQGLAVATFRQVNIFSYAGVESKPRPAFSLPGHASFFKEQEGLFLVDRTGSNSLMDPPVTGDPQLWRRDGGAWQLLANFSVGLESVSAALLLPENLLVLGFYANGLGIYDLSQAHGAPLASQASHGYIGTVGALAWDASGLLLGTEEQVLLLEGPPSSLAQHLTEEWGHTISGGLWTGGAVWDFVQDPWGRWIAADQSGELIFFTVNGGRLELRHRFEVPGPVFSLKILDGYLLVATDINLLYVFAFDPKDVIQELARLPVTAVDPAMPSISVGVVGEDGLLLGLDLYRAHEDSLCAPGHFSPLGSFVCKPCPEGWSSGKGSSSCARPEPATLLASLAPLALLAALGLVWRFVRPWHFQRPGTSGADWSGVFQSWLTPRTRAPQLVFAYAACLAPGLARGAWALAMAAFAAFLIMPRKLSMTSAPYLRAGLALRLLAGSCLLHGCAALCRSHVVAAAAAMAMSCNCLLATQIHLLLATPVVVLDAAVRAANTAGVRVLNMLAVCVCMSICVVVSLTFMQHAGHQVETPIGMCDLSCGWLPVVLLSAAALACTAAVAIAAHACDLFEVETRVPNCPLWAEEEQILPAKIPMMRGRRLLLRISVIMKSWWVKHRLSAILALYDCFTFRAKLKTAASSQRPSFALILLVAAVTASINILANVLAYHKVYLPELGDRNLRLSTFFKCTLLFMKLRVLHVPVEAVTEMDTTWLDQRMTGLSQLIPIWMCTAGSCPSYCLTRLKGTCFYEMPPAFDGCHCKHLVVGVPNLKTRLAVTGNCIFSVVVMAMLSASRMRVTGIYSHELGSWAVGCATYLPSLFFAINTIYLSVPWLAQQHIDSAWDFMILSMPALLYAFMANELARHLEIGARHRTLGENQELVLGPNFEIIEAVNLEHLVGVRVQQAQGPDGAPLALRPLSRVAGPAVLLCRAPPTYGSIFVASGYKALAPLAHVSTAACFFWMRGRFTHAILVADGILLTILLLASLVLYATLNAGETTDAEPHGVELESSIASGFRSPR</sequence>
<protein>
    <submittedName>
        <fullName evidence="3">Uncharacterized protein</fullName>
    </submittedName>
</protein>